<sequence>MEVTMDFSKALDNKDLLRAAYDLDNEMAEVCLEAGLNVNYRDDSGSAALHYLAEGAAVKAGDPITVKREGIALLDSLLSYRADLNIPDRQNITCLHIACANNLFWLVHQLLQHGADPTIKDGLTGETPVEMFYHSILGGRKYPDSSDLHSATSMCRPALVLNSPSPIMTSLHYAHVYRRIAERCDGKAKMKYSSLSRSCEQVSQDLLQSCSSFMEARHVIQADGIALLRCAVSDQHSRFLQASFLQRHVEELWYGEAFRNAGSFSHWVIPVIFLLSPLLLPLTVLAYGIVYSLFRWVYQDVALQDLKRKLKYYIIFLGEHCRYSPYIRFITNLCVYIVLAALLAAKCTYPFSLEVRWTAVDGFVALFWVGFAIFEVKQLHVSTNVGTYVHSSWHDVIYLALLLLHYGLQVGLLTAEVTATTHLNDPGVSATVDWYVPVISHILLALGTIMVFIRLLGYLDVTATFGPLEYSLWTVAKDVGYLIAVYVFVSVAFASGMTKVYNTGAGGGKLTSLNVLWMNNSTSTDELTGISVMFLNLQWAVFGLQRHDIFLSSYLPTHILSKVLLAVFLLTNLVVVSLLIVRLVSSVTTTQKEKTLLQRTHARARFILEYQDITDLPVPFNILYFVWLGLKALVLRCKQTCPRIPRVTCTCNATICRRWCKKRKAEKAKKAWSSYFGEGNVFQTDKADVSAVMRQMVANYQRTLQSHVSVEDVDIAVDTHLLAVEEETKGLKKEVEDVFAGLRSNKAALETNLETLQAQIT</sequence>
<dbReference type="GO" id="GO:0034703">
    <property type="term" value="C:cation channel complex"/>
    <property type="evidence" value="ECO:0007669"/>
    <property type="project" value="TreeGrafter"/>
</dbReference>
<keyword evidence="6" id="KW-0472">Membrane</keyword>
<dbReference type="GO" id="GO:0070679">
    <property type="term" value="F:inositol 1,4,5 trisphosphate binding"/>
    <property type="evidence" value="ECO:0007669"/>
    <property type="project" value="TreeGrafter"/>
</dbReference>
<organism evidence="7 8">
    <name type="scientific">Branchiostoma lanceolatum</name>
    <name type="common">Common lancelet</name>
    <name type="synonym">Amphioxus lanceolatum</name>
    <dbReference type="NCBI Taxonomy" id="7740"/>
    <lineage>
        <taxon>Eukaryota</taxon>
        <taxon>Metazoa</taxon>
        <taxon>Chordata</taxon>
        <taxon>Cephalochordata</taxon>
        <taxon>Leptocardii</taxon>
        <taxon>Amphioxiformes</taxon>
        <taxon>Branchiostomatidae</taxon>
        <taxon>Branchiostoma</taxon>
    </lineage>
</organism>
<dbReference type="InterPro" id="IPR002153">
    <property type="entry name" value="TRPC_channel"/>
</dbReference>
<dbReference type="Gene3D" id="1.25.40.20">
    <property type="entry name" value="Ankyrin repeat-containing domain"/>
    <property type="match status" value="1"/>
</dbReference>
<evidence type="ECO:0000256" key="1">
    <source>
        <dbReference type="ARBA" id="ARBA00022448"/>
    </source>
</evidence>
<accession>A0A8J9ZP70</accession>
<evidence type="ECO:0000313" key="7">
    <source>
        <dbReference type="EMBL" id="CAH1257818.1"/>
    </source>
</evidence>
<dbReference type="SUPFAM" id="SSF48403">
    <property type="entry name" value="Ankyrin repeat"/>
    <property type="match status" value="1"/>
</dbReference>
<feature type="transmembrane region" description="Helical" evidence="6">
    <location>
        <begin position="564"/>
        <end position="584"/>
    </location>
</feature>
<feature type="transmembrane region" description="Helical" evidence="6">
    <location>
        <begin position="396"/>
        <end position="414"/>
    </location>
</feature>
<keyword evidence="8" id="KW-1185">Reference proteome</keyword>
<evidence type="ECO:0000256" key="6">
    <source>
        <dbReference type="SAM" id="Phobius"/>
    </source>
</evidence>
<keyword evidence="2" id="KW-0406">Ion transport</keyword>
<dbReference type="PANTHER" id="PTHR10117:SF54">
    <property type="entry name" value="TRANSIENT RECEPTOR POTENTIAL-GAMMA PROTEIN"/>
    <property type="match status" value="1"/>
</dbReference>
<evidence type="ECO:0000256" key="3">
    <source>
        <dbReference type="ARBA" id="ARBA00023303"/>
    </source>
</evidence>
<dbReference type="OrthoDB" id="2157354at2759"/>
<keyword evidence="4" id="KW-0040">ANK repeat</keyword>
<dbReference type="EMBL" id="OV696688">
    <property type="protein sequence ID" value="CAH1257818.1"/>
    <property type="molecule type" value="Genomic_DNA"/>
</dbReference>
<dbReference type="InterPro" id="IPR002110">
    <property type="entry name" value="Ankyrin_rpt"/>
</dbReference>
<dbReference type="GO" id="GO:0051480">
    <property type="term" value="P:regulation of cytosolic calcium ion concentration"/>
    <property type="evidence" value="ECO:0007669"/>
    <property type="project" value="TreeGrafter"/>
</dbReference>
<feature type="transmembrane region" description="Helical" evidence="6">
    <location>
        <begin position="479"/>
        <end position="497"/>
    </location>
</feature>
<proteinExistence type="predicted"/>
<feature type="transmembrane region" description="Helical" evidence="6">
    <location>
        <begin position="267"/>
        <end position="294"/>
    </location>
</feature>
<evidence type="ECO:0000256" key="5">
    <source>
        <dbReference type="SAM" id="Coils"/>
    </source>
</evidence>
<keyword evidence="5" id="KW-0175">Coiled coil</keyword>
<dbReference type="InterPro" id="IPR036770">
    <property type="entry name" value="Ankyrin_rpt-contain_sf"/>
</dbReference>
<dbReference type="PANTHER" id="PTHR10117">
    <property type="entry name" value="TRANSIENT RECEPTOR POTENTIAL CHANNEL"/>
    <property type="match status" value="1"/>
</dbReference>
<dbReference type="Proteomes" id="UP000838412">
    <property type="component" value="Chromosome 3"/>
</dbReference>
<dbReference type="GO" id="GO:0015279">
    <property type="term" value="F:store-operated calcium channel activity"/>
    <property type="evidence" value="ECO:0007669"/>
    <property type="project" value="TreeGrafter"/>
</dbReference>
<feature type="transmembrane region" description="Helical" evidence="6">
    <location>
        <begin position="357"/>
        <end position="376"/>
    </location>
</feature>
<feature type="transmembrane region" description="Helical" evidence="6">
    <location>
        <begin position="326"/>
        <end position="345"/>
    </location>
</feature>
<keyword evidence="6" id="KW-1133">Transmembrane helix</keyword>
<dbReference type="PROSITE" id="PS50088">
    <property type="entry name" value="ANK_REPEAT"/>
    <property type="match status" value="1"/>
</dbReference>
<dbReference type="PROSITE" id="PS50297">
    <property type="entry name" value="ANK_REP_REGION"/>
    <property type="match status" value="1"/>
</dbReference>
<reference evidence="7" key="1">
    <citation type="submission" date="2022-01" db="EMBL/GenBank/DDBJ databases">
        <authorList>
            <person name="Braso-Vives M."/>
        </authorList>
    </citation>
    <scope>NUCLEOTIDE SEQUENCE</scope>
</reference>
<protein>
    <submittedName>
        <fullName evidence="7">TRPC5 protein</fullName>
    </submittedName>
</protein>
<dbReference type="SMART" id="SM00248">
    <property type="entry name" value="ANK"/>
    <property type="match status" value="3"/>
</dbReference>
<feature type="repeat" description="ANK" evidence="4">
    <location>
        <begin position="90"/>
        <end position="122"/>
    </location>
</feature>
<dbReference type="AlphaFoldDB" id="A0A8J9ZP70"/>
<gene>
    <name evidence="7" type="primary">TRPC5</name>
    <name evidence="7" type="ORF">BLAG_LOCUS15593</name>
</gene>
<feature type="coiled-coil region" evidence="5">
    <location>
        <begin position="732"/>
        <end position="759"/>
    </location>
</feature>
<evidence type="ECO:0000256" key="2">
    <source>
        <dbReference type="ARBA" id="ARBA00023065"/>
    </source>
</evidence>
<evidence type="ECO:0000313" key="8">
    <source>
        <dbReference type="Proteomes" id="UP000838412"/>
    </source>
</evidence>
<feature type="transmembrane region" description="Helical" evidence="6">
    <location>
        <begin position="434"/>
        <end position="459"/>
    </location>
</feature>
<dbReference type="GO" id="GO:0005886">
    <property type="term" value="C:plasma membrane"/>
    <property type="evidence" value="ECO:0007669"/>
    <property type="project" value="TreeGrafter"/>
</dbReference>
<keyword evidence="1" id="KW-0813">Transport</keyword>
<keyword evidence="6" id="KW-0812">Transmembrane</keyword>
<evidence type="ECO:0000256" key="4">
    <source>
        <dbReference type="PROSITE-ProRule" id="PRU00023"/>
    </source>
</evidence>
<keyword evidence="3" id="KW-0407">Ion channel</keyword>
<name>A0A8J9ZP70_BRALA</name>